<keyword evidence="3 6" id="KW-0067">ATP-binding</keyword>
<feature type="compositionally biased region" description="Basic and acidic residues" evidence="4">
    <location>
        <begin position="238"/>
        <end position="270"/>
    </location>
</feature>
<evidence type="ECO:0000256" key="2">
    <source>
        <dbReference type="ARBA" id="ARBA00022741"/>
    </source>
</evidence>
<dbReference type="EMBL" id="JBHSSW010000033">
    <property type="protein sequence ID" value="MFC6199445.1"/>
    <property type="molecule type" value="Genomic_DNA"/>
</dbReference>
<sequence length="525" mass="57301">MSHFLTLDGVSASAPDGSPLFSDLTLSVGSQRIGLVGRNGAGKSTLFDLIAGRRSPLTGHVRLNGTCGELEQLPDSGGRIVDLLGIGEDVDRLRRLEAGLGTLEDAERADWLLEERIERVFADLGLGSFPLETPVSILSGGERTRVALARVWLQAPDLLLLDEPTNNLDAEGRQLIGGLLDRWPGGVIVASHDRDLLEHMDRIVHLSTTGVMVFSGGWSDFADARDAELARSQAELERASRELSQTERGVQKQAERAARRAREGRVDRASRSQSKLFLDAQKERSENTQSRDAGLKKRQLDAARSSVENARRRIEILTPVKIELPDVALPSSRLLVQAENISLSFGDRTLFRDIGLRIEGPQRWALRGRNGSGKSSFLKLVTGEWKPTTGTFSRAEVPMAMLDQHVSLLPRGETLLSAMMHHNAGMTEHEAHAALARFAFRNSDALRLPETMSGGERMRAGLAMVMSSPNPPQLLILDEPTNHLDIDTIETLEAALASFSGALLVVSHDERFLEAIGCAHVLSLG</sequence>
<dbReference type="Proteomes" id="UP001596303">
    <property type="component" value="Unassembled WGS sequence"/>
</dbReference>
<proteinExistence type="predicted"/>
<dbReference type="InterPro" id="IPR027417">
    <property type="entry name" value="P-loop_NTPase"/>
</dbReference>
<accession>A0ABW1SCN4</accession>
<keyword evidence="7" id="KW-1185">Reference proteome</keyword>
<dbReference type="PANTHER" id="PTHR19211:SF6">
    <property type="entry name" value="BLL7188 PROTEIN"/>
    <property type="match status" value="1"/>
</dbReference>
<dbReference type="SMART" id="SM00382">
    <property type="entry name" value="AAA"/>
    <property type="match status" value="2"/>
</dbReference>
<keyword evidence="1" id="KW-0677">Repeat</keyword>
<evidence type="ECO:0000313" key="6">
    <source>
        <dbReference type="EMBL" id="MFC6199445.1"/>
    </source>
</evidence>
<dbReference type="PANTHER" id="PTHR19211">
    <property type="entry name" value="ATP-BINDING TRANSPORT PROTEIN-RELATED"/>
    <property type="match status" value="1"/>
</dbReference>
<dbReference type="CDD" id="cd03221">
    <property type="entry name" value="ABCF_EF-3"/>
    <property type="match status" value="2"/>
</dbReference>
<evidence type="ECO:0000256" key="1">
    <source>
        <dbReference type="ARBA" id="ARBA00022737"/>
    </source>
</evidence>
<dbReference type="PROSITE" id="PS50893">
    <property type="entry name" value="ABC_TRANSPORTER_2"/>
    <property type="match status" value="2"/>
</dbReference>
<evidence type="ECO:0000256" key="3">
    <source>
        <dbReference type="ARBA" id="ARBA00022840"/>
    </source>
</evidence>
<name>A0ABW1SCN4_9PROT</name>
<gene>
    <name evidence="6" type="ORF">ACFQDM_15270</name>
</gene>
<feature type="domain" description="ABC transporter" evidence="5">
    <location>
        <begin position="5"/>
        <end position="234"/>
    </location>
</feature>
<feature type="region of interest" description="Disordered" evidence="4">
    <location>
        <begin position="238"/>
        <end position="304"/>
    </location>
</feature>
<dbReference type="RefSeq" id="WP_377380510.1">
    <property type="nucleotide sequence ID" value="NZ_JBHSSW010000033.1"/>
</dbReference>
<feature type="domain" description="ABC transporter" evidence="5">
    <location>
        <begin position="336"/>
        <end position="525"/>
    </location>
</feature>
<keyword evidence="2" id="KW-0547">Nucleotide-binding</keyword>
<comment type="caution">
    <text evidence="6">The sequence shown here is derived from an EMBL/GenBank/DDBJ whole genome shotgun (WGS) entry which is preliminary data.</text>
</comment>
<protein>
    <submittedName>
        <fullName evidence="6">ABC-F family ATP-binding cassette domain-containing protein</fullName>
    </submittedName>
</protein>
<dbReference type="GO" id="GO:0005524">
    <property type="term" value="F:ATP binding"/>
    <property type="evidence" value="ECO:0007669"/>
    <property type="project" value="UniProtKB-KW"/>
</dbReference>
<reference evidence="7" key="1">
    <citation type="journal article" date="2019" name="Int. J. Syst. Evol. Microbiol.">
        <title>The Global Catalogue of Microorganisms (GCM) 10K type strain sequencing project: providing services to taxonomists for standard genome sequencing and annotation.</title>
        <authorList>
            <consortium name="The Broad Institute Genomics Platform"/>
            <consortium name="The Broad Institute Genome Sequencing Center for Infectious Disease"/>
            <person name="Wu L."/>
            <person name="Ma J."/>
        </authorList>
    </citation>
    <scope>NUCLEOTIDE SEQUENCE [LARGE SCALE GENOMIC DNA]</scope>
    <source>
        <strain evidence="7">CGMCC-1.15741</strain>
    </source>
</reference>
<evidence type="ECO:0000256" key="4">
    <source>
        <dbReference type="SAM" id="MobiDB-lite"/>
    </source>
</evidence>
<organism evidence="6 7">
    <name type="scientific">Ponticaulis profundi</name>
    <dbReference type="NCBI Taxonomy" id="2665222"/>
    <lineage>
        <taxon>Bacteria</taxon>
        <taxon>Pseudomonadati</taxon>
        <taxon>Pseudomonadota</taxon>
        <taxon>Alphaproteobacteria</taxon>
        <taxon>Hyphomonadales</taxon>
        <taxon>Hyphomonadaceae</taxon>
        <taxon>Ponticaulis</taxon>
    </lineage>
</organism>
<dbReference type="InterPro" id="IPR003439">
    <property type="entry name" value="ABC_transporter-like_ATP-bd"/>
</dbReference>
<dbReference type="PROSITE" id="PS00211">
    <property type="entry name" value="ABC_TRANSPORTER_1"/>
    <property type="match status" value="2"/>
</dbReference>
<dbReference type="InterPro" id="IPR003593">
    <property type="entry name" value="AAA+_ATPase"/>
</dbReference>
<dbReference type="SUPFAM" id="SSF52540">
    <property type="entry name" value="P-loop containing nucleoside triphosphate hydrolases"/>
    <property type="match status" value="2"/>
</dbReference>
<evidence type="ECO:0000313" key="7">
    <source>
        <dbReference type="Proteomes" id="UP001596303"/>
    </source>
</evidence>
<dbReference type="InterPro" id="IPR050611">
    <property type="entry name" value="ABCF"/>
</dbReference>
<dbReference type="Gene3D" id="3.40.50.300">
    <property type="entry name" value="P-loop containing nucleotide triphosphate hydrolases"/>
    <property type="match status" value="2"/>
</dbReference>
<evidence type="ECO:0000259" key="5">
    <source>
        <dbReference type="PROSITE" id="PS50893"/>
    </source>
</evidence>
<dbReference type="Pfam" id="PF00005">
    <property type="entry name" value="ABC_tran"/>
    <property type="match status" value="2"/>
</dbReference>
<dbReference type="InterPro" id="IPR017871">
    <property type="entry name" value="ABC_transporter-like_CS"/>
</dbReference>